<feature type="transmembrane region" description="Helical" evidence="1">
    <location>
        <begin position="56"/>
        <end position="76"/>
    </location>
</feature>
<evidence type="ECO:0000313" key="2">
    <source>
        <dbReference type="EMBL" id="MYM42114.1"/>
    </source>
</evidence>
<evidence type="ECO:0000256" key="1">
    <source>
        <dbReference type="SAM" id="Phobius"/>
    </source>
</evidence>
<organism evidence="2 3">
    <name type="scientific">Duganella qianjiadongensis</name>
    <dbReference type="NCBI Taxonomy" id="2692176"/>
    <lineage>
        <taxon>Bacteria</taxon>
        <taxon>Pseudomonadati</taxon>
        <taxon>Pseudomonadota</taxon>
        <taxon>Betaproteobacteria</taxon>
        <taxon>Burkholderiales</taxon>
        <taxon>Oxalobacteraceae</taxon>
        <taxon>Telluria group</taxon>
        <taxon>Duganella</taxon>
    </lineage>
</organism>
<keyword evidence="1" id="KW-1133">Transmembrane helix</keyword>
<dbReference type="Gene3D" id="1.20.1250.20">
    <property type="entry name" value="MFS general substrate transporter like domains"/>
    <property type="match status" value="1"/>
</dbReference>
<comment type="caution">
    <text evidence="2">The sequence shown here is derived from an EMBL/GenBank/DDBJ whole genome shotgun (WGS) entry which is preliminary data.</text>
</comment>
<dbReference type="InterPro" id="IPR036259">
    <property type="entry name" value="MFS_trans_sf"/>
</dbReference>
<name>A0ABW9VSP0_9BURK</name>
<gene>
    <name evidence="2" type="ORF">GTP27_22695</name>
</gene>
<dbReference type="EMBL" id="WWCM01000034">
    <property type="protein sequence ID" value="MYM42114.1"/>
    <property type="molecule type" value="Genomic_DNA"/>
</dbReference>
<reference evidence="2 3" key="1">
    <citation type="submission" date="2019-12" db="EMBL/GenBank/DDBJ databases">
        <title>Novel species isolated from a subtropical stream in China.</title>
        <authorList>
            <person name="Lu H."/>
        </authorList>
    </citation>
    <scope>NUCLEOTIDE SEQUENCE [LARGE SCALE GENOMIC DNA]</scope>
    <source>
        <strain evidence="2 3">CY13W</strain>
    </source>
</reference>
<keyword evidence="1" id="KW-0472">Membrane</keyword>
<feature type="transmembrane region" description="Helical" evidence="1">
    <location>
        <begin position="123"/>
        <end position="140"/>
    </location>
</feature>
<protein>
    <recommendedName>
        <fullName evidence="4">MFS transporter</fullName>
    </recommendedName>
</protein>
<keyword evidence="1" id="KW-0812">Transmembrane</keyword>
<dbReference type="Proteomes" id="UP000478090">
    <property type="component" value="Unassembled WGS sequence"/>
</dbReference>
<dbReference type="RefSeq" id="WP_161041364.1">
    <property type="nucleotide sequence ID" value="NZ_WWCM01000034.1"/>
</dbReference>
<proteinExistence type="predicted"/>
<sequence length="157" mass="16523">MHPLANDCNLVKAFSIPLVIPLRSASLTDRYGSRCIINTAIVLAALDFALMPWSSASLATALLAVVVWGLCGWGLLVPQQHRLISLSPASSPLLLGLNSAAVYVGVSVSGIIGVVAMTWLDRYALGLVGAVFIAAALLVAEWARLRISFRGEVIPAS</sequence>
<dbReference type="SUPFAM" id="SSF103473">
    <property type="entry name" value="MFS general substrate transporter"/>
    <property type="match status" value="1"/>
</dbReference>
<keyword evidence="3" id="KW-1185">Reference proteome</keyword>
<feature type="transmembrane region" description="Helical" evidence="1">
    <location>
        <begin position="97"/>
        <end position="117"/>
    </location>
</feature>
<evidence type="ECO:0008006" key="4">
    <source>
        <dbReference type="Google" id="ProtNLM"/>
    </source>
</evidence>
<accession>A0ABW9VSP0</accession>
<evidence type="ECO:0000313" key="3">
    <source>
        <dbReference type="Proteomes" id="UP000478090"/>
    </source>
</evidence>